<reference evidence="1 2" key="1">
    <citation type="journal article" date="2019" name="Int. J. Syst. Evol. Microbiol.">
        <title>The Global Catalogue of Microorganisms (GCM) 10K type strain sequencing project: providing services to taxonomists for standard genome sequencing and annotation.</title>
        <authorList>
            <consortium name="The Broad Institute Genomics Platform"/>
            <consortium name="The Broad Institute Genome Sequencing Center for Infectious Disease"/>
            <person name="Wu L."/>
            <person name="Ma J."/>
        </authorList>
    </citation>
    <scope>NUCLEOTIDE SEQUENCE [LARGE SCALE GENOMIC DNA]</scope>
    <source>
        <strain evidence="1 2">JCM 12389</strain>
    </source>
</reference>
<organism evidence="1 2">
    <name type="scientific">Salinibacillus aidingensis</name>
    <dbReference type="NCBI Taxonomy" id="237684"/>
    <lineage>
        <taxon>Bacteria</taxon>
        <taxon>Bacillati</taxon>
        <taxon>Bacillota</taxon>
        <taxon>Bacilli</taxon>
        <taxon>Bacillales</taxon>
        <taxon>Bacillaceae</taxon>
        <taxon>Salinibacillus</taxon>
    </lineage>
</organism>
<evidence type="ECO:0000313" key="2">
    <source>
        <dbReference type="Proteomes" id="UP001500880"/>
    </source>
</evidence>
<name>A0ABN1AXY6_9BACI</name>
<gene>
    <name evidence="1" type="ORF">GCM10008986_09500</name>
</gene>
<protein>
    <submittedName>
        <fullName evidence="1">Uncharacterized protein</fullName>
    </submittedName>
</protein>
<dbReference type="Proteomes" id="UP001500880">
    <property type="component" value="Unassembled WGS sequence"/>
</dbReference>
<comment type="caution">
    <text evidence="1">The sequence shown here is derived from an EMBL/GenBank/DDBJ whole genome shotgun (WGS) entry which is preliminary data.</text>
</comment>
<keyword evidence="2" id="KW-1185">Reference proteome</keyword>
<evidence type="ECO:0000313" key="1">
    <source>
        <dbReference type="EMBL" id="GAA0486231.1"/>
    </source>
</evidence>
<dbReference type="EMBL" id="BAAADO010000002">
    <property type="protein sequence ID" value="GAA0486231.1"/>
    <property type="molecule type" value="Genomic_DNA"/>
</dbReference>
<accession>A0ABN1AXY6</accession>
<proteinExistence type="predicted"/>
<sequence>MYLKHHDMIDEMEKAYENQKQNFLKNLENLLKEYWETGKWVYDFSVKRGYQQIRFYEWKHLTPDVHVELHVHKESISSKIKL</sequence>